<evidence type="ECO:0000256" key="5">
    <source>
        <dbReference type="ARBA" id="ARBA00038063"/>
    </source>
</evidence>
<sequence>MSDAWLVVGLGNPGPTYARNRHNAGFQVADRLAETLGERFGSRSRAQVAETRLPPLGGVPGPRLVIAKPAVFMNESGGPVAALTQFFGVEPARLLVVHDELELPLGEIRLKFGGGEGGHNGLRSISKSVKTRDYLRLRLGIGRPPGRQDPADFVLRDVPNAEKADWGVMIESAVDDVERVVRGELSAL</sequence>
<keyword evidence="3 7" id="KW-0378">Hydrolase</keyword>
<feature type="binding site" evidence="7">
    <location>
        <position position="120"/>
    </location>
    <ligand>
        <name>tRNA</name>
        <dbReference type="ChEBI" id="CHEBI:17843"/>
    </ligand>
</feature>
<reference evidence="10 11" key="1">
    <citation type="submission" date="2024-10" db="EMBL/GenBank/DDBJ databases">
        <title>The Natural Products Discovery Center: Release of the First 8490 Sequenced Strains for Exploring Actinobacteria Biosynthetic Diversity.</title>
        <authorList>
            <person name="Kalkreuter E."/>
            <person name="Kautsar S.A."/>
            <person name="Yang D."/>
            <person name="Bader C.D."/>
            <person name="Teijaro C.N."/>
            <person name="Fluegel L."/>
            <person name="Davis C.M."/>
            <person name="Simpson J.R."/>
            <person name="Lauterbach L."/>
            <person name="Steele A.D."/>
            <person name="Gui C."/>
            <person name="Meng S."/>
            <person name="Li G."/>
            <person name="Viehrig K."/>
            <person name="Ye F."/>
            <person name="Su P."/>
            <person name="Kiefer A.F."/>
            <person name="Nichols A."/>
            <person name="Cepeda A.J."/>
            <person name="Yan W."/>
            <person name="Fan B."/>
            <person name="Jiang Y."/>
            <person name="Adhikari A."/>
            <person name="Zheng C.-J."/>
            <person name="Schuster L."/>
            <person name="Cowan T.M."/>
            <person name="Smanski M.J."/>
            <person name="Chevrette M.G."/>
            <person name="De Carvalho L.P.S."/>
            <person name="Shen B."/>
        </authorList>
    </citation>
    <scope>NUCLEOTIDE SEQUENCE [LARGE SCALE GENOMIC DNA]</scope>
    <source>
        <strain evidence="10 11">NPDC049639</strain>
    </source>
</reference>
<comment type="function">
    <text evidence="7">Catalyzes the release of premature peptidyl moieties from peptidyl-tRNA molecules trapped in stalled 50S ribosomal subunits, and thus maintains levels of free tRNAs and 50S ribosomes.</text>
</comment>
<feature type="binding site" evidence="7">
    <location>
        <position position="74"/>
    </location>
    <ligand>
        <name>tRNA</name>
        <dbReference type="ChEBI" id="CHEBI:17843"/>
    </ligand>
</feature>
<dbReference type="PANTHER" id="PTHR17224">
    <property type="entry name" value="PEPTIDYL-TRNA HYDROLASE"/>
    <property type="match status" value="1"/>
</dbReference>
<name>A0ABW8AQR3_9ACTN</name>
<dbReference type="PROSITE" id="PS01195">
    <property type="entry name" value="PEPT_TRNA_HYDROL_1"/>
    <property type="match status" value="1"/>
</dbReference>
<protein>
    <recommendedName>
        <fullName evidence="6 7">Peptidyl-tRNA hydrolase</fullName>
        <shortName evidence="7">Pth</shortName>
        <ecNumber evidence="1 7">3.1.1.29</ecNumber>
    </recommendedName>
</protein>
<keyword evidence="2 7" id="KW-0820">tRNA-binding</keyword>
<evidence type="ECO:0000313" key="10">
    <source>
        <dbReference type="EMBL" id="MFI7588720.1"/>
    </source>
</evidence>
<comment type="similarity">
    <text evidence="5 7 9">Belongs to the PTH family.</text>
</comment>
<keyword evidence="7" id="KW-0963">Cytoplasm</keyword>
<accession>A0ABW8AQR3</accession>
<comment type="catalytic activity">
    <reaction evidence="7 8">
        <text>an N-acyl-L-alpha-aminoacyl-tRNA + H2O = an N-acyl-L-amino acid + a tRNA + H(+)</text>
        <dbReference type="Rhea" id="RHEA:54448"/>
        <dbReference type="Rhea" id="RHEA-COMP:10123"/>
        <dbReference type="Rhea" id="RHEA-COMP:13883"/>
        <dbReference type="ChEBI" id="CHEBI:15377"/>
        <dbReference type="ChEBI" id="CHEBI:15378"/>
        <dbReference type="ChEBI" id="CHEBI:59874"/>
        <dbReference type="ChEBI" id="CHEBI:78442"/>
        <dbReference type="ChEBI" id="CHEBI:138191"/>
        <dbReference type="EC" id="3.1.1.29"/>
    </reaction>
</comment>
<dbReference type="PROSITE" id="PS01196">
    <property type="entry name" value="PEPT_TRNA_HYDROL_2"/>
    <property type="match status" value="1"/>
</dbReference>
<dbReference type="EMBL" id="JBITLV010000005">
    <property type="protein sequence ID" value="MFI7588720.1"/>
    <property type="molecule type" value="Genomic_DNA"/>
</dbReference>
<dbReference type="InterPro" id="IPR018171">
    <property type="entry name" value="Pept_tRNA_hydro_CS"/>
</dbReference>
<feature type="site" description="Discriminates between blocked and unblocked aminoacyl-tRNA" evidence="7">
    <location>
        <position position="12"/>
    </location>
</feature>
<comment type="subunit">
    <text evidence="7">Monomer.</text>
</comment>
<feature type="binding site" evidence="7">
    <location>
        <position position="72"/>
    </location>
    <ligand>
        <name>tRNA</name>
        <dbReference type="ChEBI" id="CHEBI:17843"/>
    </ligand>
</feature>
<dbReference type="GO" id="GO:0004045">
    <property type="term" value="F:peptidyl-tRNA hydrolase activity"/>
    <property type="evidence" value="ECO:0007669"/>
    <property type="project" value="UniProtKB-EC"/>
</dbReference>
<feature type="site" description="Stabilizes the basic form of H active site to accept a proton" evidence="7">
    <location>
        <position position="99"/>
    </location>
</feature>
<evidence type="ECO:0000256" key="1">
    <source>
        <dbReference type="ARBA" id="ARBA00013260"/>
    </source>
</evidence>
<evidence type="ECO:0000256" key="9">
    <source>
        <dbReference type="RuleBase" id="RU004320"/>
    </source>
</evidence>
<comment type="function">
    <text evidence="7">Hydrolyzes ribosome-free peptidyl-tRNAs (with 1 or more amino acids incorporated), which drop off the ribosome during protein synthesis, or as a result of ribosome stalling.</text>
</comment>
<evidence type="ECO:0000256" key="6">
    <source>
        <dbReference type="ARBA" id="ARBA00050038"/>
    </source>
</evidence>
<organism evidence="10 11">
    <name type="scientific">Spongisporangium articulatum</name>
    <dbReference type="NCBI Taxonomy" id="3362603"/>
    <lineage>
        <taxon>Bacteria</taxon>
        <taxon>Bacillati</taxon>
        <taxon>Actinomycetota</taxon>
        <taxon>Actinomycetes</taxon>
        <taxon>Kineosporiales</taxon>
        <taxon>Kineosporiaceae</taxon>
        <taxon>Spongisporangium</taxon>
    </lineage>
</organism>
<evidence type="ECO:0000256" key="7">
    <source>
        <dbReference type="HAMAP-Rule" id="MF_00083"/>
    </source>
</evidence>
<proteinExistence type="inferred from homology"/>
<dbReference type="CDD" id="cd00462">
    <property type="entry name" value="PTH"/>
    <property type="match status" value="1"/>
</dbReference>
<keyword evidence="4 7" id="KW-0694">RNA-binding</keyword>
<feature type="active site" description="Proton acceptor" evidence="7">
    <location>
        <position position="22"/>
    </location>
</feature>
<comment type="subcellular location">
    <subcellularLocation>
        <location evidence="7">Cytoplasm</location>
    </subcellularLocation>
</comment>
<dbReference type="HAMAP" id="MF_00083">
    <property type="entry name" value="Pept_tRNA_hydro_bact"/>
    <property type="match status" value="1"/>
</dbReference>
<dbReference type="InterPro" id="IPR001328">
    <property type="entry name" value="Pept_tRNA_hydro"/>
</dbReference>
<evidence type="ECO:0000256" key="4">
    <source>
        <dbReference type="ARBA" id="ARBA00022884"/>
    </source>
</evidence>
<evidence type="ECO:0000313" key="11">
    <source>
        <dbReference type="Proteomes" id="UP001612915"/>
    </source>
</evidence>
<evidence type="ECO:0000256" key="2">
    <source>
        <dbReference type="ARBA" id="ARBA00022555"/>
    </source>
</evidence>
<evidence type="ECO:0000256" key="3">
    <source>
        <dbReference type="ARBA" id="ARBA00022801"/>
    </source>
</evidence>
<dbReference type="RefSeq" id="WP_398282694.1">
    <property type="nucleotide sequence ID" value="NZ_JBITLV010000005.1"/>
</dbReference>
<dbReference type="Pfam" id="PF01195">
    <property type="entry name" value="Pept_tRNA_hydro"/>
    <property type="match status" value="1"/>
</dbReference>
<dbReference type="SUPFAM" id="SSF53178">
    <property type="entry name" value="Peptidyl-tRNA hydrolase-like"/>
    <property type="match status" value="1"/>
</dbReference>
<dbReference type="EC" id="3.1.1.29" evidence="1 7"/>
<dbReference type="Gene3D" id="3.40.50.1470">
    <property type="entry name" value="Peptidyl-tRNA hydrolase"/>
    <property type="match status" value="1"/>
</dbReference>
<dbReference type="Proteomes" id="UP001612915">
    <property type="component" value="Unassembled WGS sequence"/>
</dbReference>
<keyword evidence="11" id="KW-1185">Reference proteome</keyword>
<dbReference type="NCBIfam" id="TIGR00447">
    <property type="entry name" value="pth"/>
    <property type="match status" value="1"/>
</dbReference>
<dbReference type="InterPro" id="IPR036416">
    <property type="entry name" value="Pept_tRNA_hydro_sf"/>
</dbReference>
<evidence type="ECO:0000256" key="8">
    <source>
        <dbReference type="RuleBase" id="RU000673"/>
    </source>
</evidence>
<comment type="caution">
    <text evidence="10">The sequence shown here is derived from an EMBL/GenBank/DDBJ whole genome shotgun (WGS) entry which is preliminary data.</text>
</comment>
<feature type="binding site" evidence="7">
    <location>
        <position position="17"/>
    </location>
    <ligand>
        <name>tRNA</name>
        <dbReference type="ChEBI" id="CHEBI:17843"/>
    </ligand>
</feature>
<gene>
    <name evidence="7 10" type="primary">pth</name>
    <name evidence="10" type="ORF">ACIB24_16745</name>
</gene>
<dbReference type="PANTHER" id="PTHR17224:SF1">
    <property type="entry name" value="PEPTIDYL-TRNA HYDROLASE"/>
    <property type="match status" value="1"/>
</dbReference>